<organism evidence="2 3">
    <name type="scientific">Ogataea polymorpha</name>
    <dbReference type="NCBI Taxonomy" id="460523"/>
    <lineage>
        <taxon>Eukaryota</taxon>
        <taxon>Fungi</taxon>
        <taxon>Dikarya</taxon>
        <taxon>Ascomycota</taxon>
        <taxon>Saccharomycotina</taxon>
        <taxon>Pichiomycetes</taxon>
        <taxon>Pichiales</taxon>
        <taxon>Pichiaceae</taxon>
        <taxon>Ogataea</taxon>
    </lineage>
</organism>
<dbReference type="AlphaFoldDB" id="A0A9P8PW14"/>
<name>A0A9P8PW14_9ASCO</name>
<comment type="caution">
    <text evidence="2">The sequence shown here is derived from an EMBL/GenBank/DDBJ whole genome shotgun (WGS) entry which is preliminary data.</text>
</comment>
<reference evidence="2" key="1">
    <citation type="journal article" date="2021" name="Open Biol.">
        <title>Shared evolutionary footprints suggest mitochondrial oxidative damage underlies multiple complex I losses in fungi.</title>
        <authorList>
            <person name="Schikora-Tamarit M.A."/>
            <person name="Marcet-Houben M."/>
            <person name="Nosek J."/>
            <person name="Gabaldon T."/>
        </authorList>
    </citation>
    <scope>NUCLEOTIDE SEQUENCE</scope>
    <source>
        <strain evidence="2">NCAIM Y.01608</strain>
    </source>
</reference>
<reference evidence="2" key="2">
    <citation type="submission" date="2021-01" db="EMBL/GenBank/DDBJ databases">
        <authorList>
            <person name="Schikora-Tamarit M.A."/>
        </authorList>
    </citation>
    <scope>NUCLEOTIDE SEQUENCE</scope>
    <source>
        <strain evidence="2">NCAIM Y.01608</strain>
    </source>
</reference>
<feature type="region of interest" description="Disordered" evidence="1">
    <location>
        <begin position="202"/>
        <end position="221"/>
    </location>
</feature>
<keyword evidence="3" id="KW-1185">Reference proteome</keyword>
<proteinExistence type="predicted"/>
<dbReference type="Proteomes" id="UP000788993">
    <property type="component" value="Unassembled WGS sequence"/>
</dbReference>
<evidence type="ECO:0000256" key="1">
    <source>
        <dbReference type="SAM" id="MobiDB-lite"/>
    </source>
</evidence>
<evidence type="ECO:0000313" key="2">
    <source>
        <dbReference type="EMBL" id="KAH3678655.1"/>
    </source>
</evidence>
<sequence>MSDDTLPSLEEFKLHNLLKAVPEAQRDLTQAILRVSRCYTKDLDTQCEQIISIEKEEVMDRLDRVQRSYESIKAVDRTKYMDQIRWLESEMADVAQHFASSKERTDRLVTKIKRIEKMMQLKDRLFDPKTFHYDHYKELYQYGMRKDARETSPLKEQQFLSLEQEIGELRRQRSTSITRIHNPTHLLVHEEPVTQISQTVATATSPQLEHDVSSTLRGYVK</sequence>
<dbReference type="EMBL" id="JAEUBD010000014">
    <property type="protein sequence ID" value="KAH3678655.1"/>
    <property type="molecule type" value="Genomic_DNA"/>
</dbReference>
<protein>
    <submittedName>
        <fullName evidence="2">Uncharacterized protein</fullName>
    </submittedName>
</protein>
<evidence type="ECO:0000313" key="3">
    <source>
        <dbReference type="Proteomes" id="UP000788993"/>
    </source>
</evidence>
<accession>A0A9P8PW14</accession>
<gene>
    <name evidence="2" type="ORF">OGATHE_000205</name>
</gene>